<dbReference type="AlphaFoldDB" id="M4E8M5"/>
<sequence length="154" mass="16003">MAITGGEARRVTGDTMAMVRSWLKEMNPTLNELKKAFIATTEGAVGGAVLGGMVGMAIIACRNPRALASLSRTQYARVWARDLSAMSAASSGIESIMRGIRGKDDLTSELVSGSGSGLAFSFVSQGLKGQPAHALSWAAGFAVLSGAFYKVIDS</sequence>
<evidence type="ECO:0008006" key="7">
    <source>
        <dbReference type="Google" id="ProtNLM"/>
    </source>
</evidence>
<dbReference type="InterPro" id="IPR039175">
    <property type="entry name" value="TIM22"/>
</dbReference>
<keyword evidence="6" id="KW-1185">Reference proteome</keyword>
<dbReference type="Gramene" id="Bra025131.1">
    <property type="protein sequence ID" value="Bra025131.1-P"/>
    <property type="gene ID" value="Bra025131"/>
</dbReference>
<dbReference type="InParanoid" id="M4E8M5"/>
<evidence type="ECO:0000313" key="6">
    <source>
        <dbReference type="Proteomes" id="UP000011750"/>
    </source>
</evidence>
<comment type="subcellular location">
    <subcellularLocation>
        <location evidence="1">Membrane</location>
        <topology evidence="1">Multi-pass membrane protein</topology>
    </subcellularLocation>
</comment>
<keyword evidence="3" id="KW-1133">Transmembrane helix</keyword>
<dbReference type="PANTHER" id="PTHR14110:SF23">
    <property type="entry name" value="MITOCHONDRIAL IMPORT INNER MEMBRANE TRANSLOCASE SUBUNIT TIM22"/>
    <property type="match status" value="1"/>
</dbReference>
<reference evidence="5 6" key="2">
    <citation type="journal article" date="2018" name="Hortic Res">
        <title>Improved Brassica rapa reference genome by single-molecule sequencing and chromosome conformation capture technologies.</title>
        <authorList>
            <person name="Zhang L."/>
            <person name="Cai X."/>
            <person name="Wu J."/>
            <person name="Liu M."/>
            <person name="Grob S."/>
            <person name="Cheng F."/>
            <person name="Liang J."/>
            <person name="Cai C."/>
            <person name="Liu Z."/>
            <person name="Liu B."/>
            <person name="Wang F."/>
            <person name="Li S."/>
            <person name="Liu F."/>
            <person name="Li X."/>
            <person name="Cheng L."/>
            <person name="Yang W."/>
            <person name="Li M.H."/>
            <person name="Grossniklaus U."/>
            <person name="Zheng H."/>
            <person name="Wang X."/>
        </authorList>
    </citation>
    <scope>NUCLEOTIDE SEQUENCE [LARGE SCALE GENOMIC DNA]</scope>
    <source>
        <strain evidence="5 6">cv. Chiifu-401-42</strain>
    </source>
</reference>
<evidence type="ECO:0000256" key="3">
    <source>
        <dbReference type="ARBA" id="ARBA00022989"/>
    </source>
</evidence>
<keyword evidence="2" id="KW-0812">Transmembrane</keyword>
<evidence type="ECO:0000256" key="4">
    <source>
        <dbReference type="ARBA" id="ARBA00023136"/>
    </source>
</evidence>
<name>M4E8M5_BRACM</name>
<evidence type="ECO:0000313" key="5">
    <source>
        <dbReference type="EnsemblPlants" id="Bra025131.1-P"/>
    </source>
</evidence>
<dbReference type="Pfam" id="PF02466">
    <property type="entry name" value="Tim17"/>
    <property type="match status" value="1"/>
</dbReference>
<dbReference type="GO" id="GO:0042721">
    <property type="term" value="C:TIM22 mitochondrial import inner membrane insertion complex"/>
    <property type="evidence" value="ECO:0007669"/>
    <property type="project" value="InterPro"/>
</dbReference>
<proteinExistence type="predicted"/>
<dbReference type="HOGENOM" id="CLU_1706767_0_0_1"/>
<dbReference type="OMA" id="YLRIQHI"/>
<organism evidence="5 6">
    <name type="scientific">Brassica campestris</name>
    <name type="common">Field mustard</name>
    <dbReference type="NCBI Taxonomy" id="3711"/>
    <lineage>
        <taxon>Eukaryota</taxon>
        <taxon>Viridiplantae</taxon>
        <taxon>Streptophyta</taxon>
        <taxon>Embryophyta</taxon>
        <taxon>Tracheophyta</taxon>
        <taxon>Spermatophyta</taxon>
        <taxon>Magnoliopsida</taxon>
        <taxon>eudicotyledons</taxon>
        <taxon>Gunneridae</taxon>
        <taxon>Pentapetalae</taxon>
        <taxon>rosids</taxon>
        <taxon>malvids</taxon>
        <taxon>Brassicales</taxon>
        <taxon>Brassicaceae</taxon>
        <taxon>Brassiceae</taxon>
        <taxon>Brassica</taxon>
    </lineage>
</organism>
<reference evidence="5" key="3">
    <citation type="submission" date="2023-03" db="UniProtKB">
        <authorList>
            <consortium name="EnsemblPlants"/>
        </authorList>
    </citation>
    <scope>IDENTIFICATION</scope>
    <source>
        <strain evidence="5">cv. Chiifu-401-42</strain>
    </source>
</reference>
<dbReference type="GO" id="GO:0045039">
    <property type="term" value="P:protein insertion into mitochondrial inner membrane"/>
    <property type="evidence" value="ECO:0007669"/>
    <property type="project" value="InterPro"/>
</dbReference>
<dbReference type="EnsemblPlants" id="Bra025131.1">
    <property type="protein sequence ID" value="Bra025131.1-P"/>
    <property type="gene ID" value="Bra025131"/>
</dbReference>
<dbReference type="GO" id="GO:0009706">
    <property type="term" value="C:chloroplast inner membrane"/>
    <property type="evidence" value="ECO:0000318"/>
    <property type="project" value="GO_Central"/>
</dbReference>
<protein>
    <recommendedName>
        <fullName evidence="7">Mitochondrial import inner membrane translocase subunit TIM22</fullName>
    </recommendedName>
</protein>
<evidence type="ECO:0000256" key="1">
    <source>
        <dbReference type="ARBA" id="ARBA00004141"/>
    </source>
</evidence>
<dbReference type="STRING" id="51351.M4E8M5"/>
<keyword evidence="4" id="KW-0472">Membrane</keyword>
<reference evidence="5 6" key="1">
    <citation type="journal article" date="2011" name="Nat. Genet.">
        <title>The genome of the mesopolyploid crop species Brassica rapa.</title>
        <authorList>
            <consortium name="Brassica rapa Genome Sequencing Project Consortium"/>
            <person name="Wang X."/>
            <person name="Wang H."/>
            <person name="Wang J."/>
            <person name="Sun R."/>
            <person name="Wu J."/>
            <person name="Liu S."/>
            <person name="Bai Y."/>
            <person name="Mun J.H."/>
            <person name="Bancroft I."/>
            <person name="Cheng F."/>
            <person name="Huang S."/>
            <person name="Li X."/>
            <person name="Hua W."/>
            <person name="Wang J."/>
            <person name="Wang X."/>
            <person name="Freeling M."/>
            <person name="Pires J.C."/>
            <person name="Paterson A.H."/>
            <person name="Chalhoub B."/>
            <person name="Wang B."/>
            <person name="Hayward A."/>
            <person name="Sharpe A.G."/>
            <person name="Park B.S."/>
            <person name="Weisshaar B."/>
            <person name="Liu B."/>
            <person name="Li B."/>
            <person name="Liu B."/>
            <person name="Tong C."/>
            <person name="Song C."/>
            <person name="Duran C."/>
            <person name="Peng C."/>
            <person name="Geng C."/>
            <person name="Koh C."/>
            <person name="Lin C."/>
            <person name="Edwards D."/>
            <person name="Mu D."/>
            <person name="Shen D."/>
            <person name="Soumpourou E."/>
            <person name="Li F."/>
            <person name="Fraser F."/>
            <person name="Conant G."/>
            <person name="Lassalle G."/>
            <person name="King G.J."/>
            <person name="Bonnema G."/>
            <person name="Tang H."/>
            <person name="Wang H."/>
            <person name="Belcram H."/>
            <person name="Zhou H."/>
            <person name="Hirakawa H."/>
            <person name="Abe H."/>
            <person name="Guo H."/>
            <person name="Wang H."/>
            <person name="Jin H."/>
            <person name="Parkin I.A."/>
            <person name="Batley J."/>
            <person name="Kim J.S."/>
            <person name="Just J."/>
            <person name="Li J."/>
            <person name="Xu J."/>
            <person name="Deng J."/>
            <person name="Kim J.A."/>
            <person name="Li J."/>
            <person name="Yu J."/>
            <person name="Meng J."/>
            <person name="Wang J."/>
            <person name="Min J."/>
            <person name="Poulain J."/>
            <person name="Wang J."/>
            <person name="Hatakeyama K."/>
            <person name="Wu K."/>
            <person name="Wang L."/>
            <person name="Fang L."/>
            <person name="Trick M."/>
            <person name="Links M.G."/>
            <person name="Zhao M."/>
            <person name="Jin M."/>
            <person name="Ramchiary N."/>
            <person name="Drou N."/>
            <person name="Berkman P.J."/>
            <person name="Cai Q."/>
            <person name="Huang Q."/>
            <person name="Li R."/>
            <person name="Tabata S."/>
            <person name="Cheng S."/>
            <person name="Zhang S."/>
            <person name="Zhang S."/>
            <person name="Huang S."/>
            <person name="Sato S."/>
            <person name="Sun S."/>
            <person name="Kwon S.J."/>
            <person name="Choi S.R."/>
            <person name="Lee T.H."/>
            <person name="Fan W."/>
            <person name="Zhao X."/>
            <person name="Tan X."/>
            <person name="Xu X."/>
            <person name="Wang Y."/>
            <person name="Qiu Y."/>
            <person name="Yin Y."/>
            <person name="Li Y."/>
            <person name="Du Y."/>
            <person name="Liao Y."/>
            <person name="Lim Y."/>
            <person name="Narusaka Y."/>
            <person name="Wang Y."/>
            <person name="Wang Z."/>
            <person name="Li Z."/>
            <person name="Wang Z."/>
            <person name="Xiong Z."/>
            <person name="Zhang Z."/>
        </authorList>
    </citation>
    <scope>NUCLEOTIDE SEQUENCE [LARGE SCALE GENOMIC DNA]</scope>
    <source>
        <strain evidence="5 6">cv. Chiifu-401-42</strain>
    </source>
</reference>
<accession>M4E8M5</accession>
<dbReference type="GO" id="GO:0008320">
    <property type="term" value="F:protein transmembrane transporter activity"/>
    <property type="evidence" value="ECO:0000318"/>
    <property type="project" value="GO_Central"/>
</dbReference>
<dbReference type="Proteomes" id="UP000011750">
    <property type="component" value="Chromosome A06"/>
</dbReference>
<evidence type="ECO:0000256" key="2">
    <source>
        <dbReference type="ARBA" id="ARBA00022692"/>
    </source>
</evidence>
<dbReference type="PANTHER" id="PTHR14110">
    <property type="entry name" value="MITOCHONDRIAL IMPORT INNER MEMBRANE TRANSLOCASE SUBUNIT TIM22"/>
    <property type="match status" value="1"/>
</dbReference>
<dbReference type="GO" id="GO:0045036">
    <property type="term" value="P:protein targeting to chloroplast"/>
    <property type="evidence" value="ECO:0000318"/>
    <property type="project" value="GO_Central"/>
</dbReference>